<dbReference type="InterPro" id="IPR000432">
    <property type="entry name" value="DNA_mismatch_repair_MutS_C"/>
</dbReference>
<evidence type="ECO:0000256" key="1">
    <source>
        <dbReference type="ARBA" id="ARBA00022722"/>
    </source>
</evidence>
<dbReference type="Gene3D" id="3.30.1370.110">
    <property type="match status" value="1"/>
</dbReference>
<dbReference type="CDD" id="cd03280">
    <property type="entry name" value="ABC_MutS2"/>
    <property type="match status" value="1"/>
</dbReference>
<dbReference type="GO" id="GO:0072344">
    <property type="term" value="P:rescue of stalled ribosome"/>
    <property type="evidence" value="ECO:0007669"/>
    <property type="project" value="UniProtKB-UniRule"/>
</dbReference>
<dbReference type="EC" id="3.6.4.-" evidence="8"/>
<dbReference type="HAMAP" id="MF_00092">
    <property type="entry name" value="MutS2"/>
    <property type="match status" value="1"/>
</dbReference>
<dbReference type="Proteomes" id="UP000092971">
    <property type="component" value="Chromosome"/>
</dbReference>
<dbReference type="GO" id="GO:0005524">
    <property type="term" value="F:ATP binding"/>
    <property type="evidence" value="ECO:0007669"/>
    <property type="project" value="UniProtKB-UniRule"/>
</dbReference>
<dbReference type="PANTHER" id="PTHR48466">
    <property type="entry name" value="OS10G0509000 PROTEIN-RELATED"/>
    <property type="match status" value="1"/>
</dbReference>
<feature type="domain" description="Smr" evidence="10">
    <location>
        <begin position="718"/>
        <end position="793"/>
    </location>
</feature>
<evidence type="ECO:0000313" key="12">
    <source>
        <dbReference type="Proteomes" id="UP000092971"/>
    </source>
</evidence>
<dbReference type="InterPro" id="IPR027417">
    <property type="entry name" value="P-loop_NTPase"/>
</dbReference>
<dbReference type="EC" id="3.1.-.-" evidence="8"/>
<feature type="binding site" evidence="8">
    <location>
        <begin position="335"/>
        <end position="342"/>
    </location>
    <ligand>
        <name>ATP</name>
        <dbReference type="ChEBI" id="CHEBI:30616"/>
    </ligand>
</feature>
<evidence type="ECO:0000256" key="4">
    <source>
        <dbReference type="ARBA" id="ARBA00022801"/>
    </source>
</evidence>
<dbReference type="CDD" id="cd06503">
    <property type="entry name" value="ATP-synt_Fo_b"/>
    <property type="match status" value="1"/>
</dbReference>
<keyword evidence="2 8" id="KW-0699">rRNA-binding</keyword>
<dbReference type="EMBL" id="CP014672">
    <property type="protein sequence ID" value="ANW98200.1"/>
    <property type="molecule type" value="Genomic_DNA"/>
</dbReference>
<dbReference type="PIRSF" id="PIRSF005814">
    <property type="entry name" value="MutS_YshD"/>
    <property type="match status" value="1"/>
</dbReference>
<evidence type="ECO:0000313" key="11">
    <source>
        <dbReference type="EMBL" id="ANW98200.1"/>
    </source>
</evidence>
<keyword evidence="9" id="KW-0175">Coiled coil</keyword>
<comment type="subunit">
    <text evidence="8">Homodimer. Binds to stalled ribosomes, contacting rRNA.</text>
</comment>
<dbReference type="SMART" id="SM00463">
    <property type="entry name" value="SMR"/>
    <property type="match status" value="1"/>
</dbReference>
<evidence type="ECO:0000256" key="6">
    <source>
        <dbReference type="ARBA" id="ARBA00022884"/>
    </source>
</evidence>
<reference evidence="11 12" key="1">
    <citation type="submission" date="2016-02" db="EMBL/GenBank/DDBJ databases">
        <title>Comparison of Clostridium stercorarium subspecies using comparative genomics and transcriptomics.</title>
        <authorList>
            <person name="Schellenberg J."/>
            <person name="Thallinger G."/>
            <person name="Levin D.B."/>
            <person name="Zhang X."/>
            <person name="Alvare G."/>
            <person name="Fristensky B."/>
            <person name="Sparling R."/>
        </authorList>
    </citation>
    <scope>NUCLEOTIDE SEQUENCE [LARGE SCALE GENOMIC DNA]</scope>
    <source>
        <strain evidence="11 12">DSM 2910</strain>
    </source>
</reference>
<dbReference type="InterPro" id="IPR036187">
    <property type="entry name" value="DNA_mismatch_repair_MutS_sf"/>
</dbReference>
<dbReference type="InterPro" id="IPR036063">
    <property type="entry name" value="Smr_dom_sf"/>
</dbReference>
<organism evidence="11 12">
    <name type="scientific">Thermoclostridium stercorarium subsp. thermolacticum DSM 2910</name>
    <dbReference type="NCBI Taxonomy" id="1121336"/>
    <lineage>
        <taxon>Bacteria</taxon>
        <taxon>Bacillati</taxon>
        <taxon>Bacillota</taxon>
        <taxon>Clostridia</taxon>
        <taxon>Eubacteriales</taxon>
        <taxon>Oscillospiraceae</taxon>
        <taxon>Thermoclostridium</taxon>
    </lineage>
</organism>
<dbReference type="GO" id="GO:0019843">
    <property type="term" value="F:rRNA binding"/>
    <property type="evidence" value="ECO:0007669"/>
    <property type="project" value="UniProtKB-UniRule"/>
</dbReference>
<evidence type="ECO:0000256" key="2">
    <source>
        <dbReference type="ARBA" id="ARBA00022730"/>
    </source>
</evidence>
<keyword evidence="8" id="KW-0255">Endonuclease</keyword>
<name>A0A1B1YBQ5_THEST</name>
<dbReference type="GO" id="GO:0004519">
    <property type="term" value="F:endonuclease activity"/>
    <property type="evidence" value="ECO:0007669"/>
    <property type="project" value="UniProtKB-UniRule"/>
</dbReference>
<keyword evidence="5 8" id="KW-0067">ATP-binding</keyword>
<dbReference type="GO" id="GO:0140664">
    <property type="term" value="F:ATP-dependent DNA damage sensor activity"/>
    <property type="evidence" value="ECO:0007669"/>
    <property type="project" value="InterPro"/>
</dbReference>
<dbReference type="InterPro" id="IPR007696">
    <property type="entry name" value="DNA_mismatch_repair_MutS_core"/>
</dbReference>
<accession>A0A1B1YBQ5</accession>
<proteinExistence type="inferred from homology"/>
<evidence type="ECO:0000256" key="5">
    <source>
        <dbReference type="ARBA" id="ARBA00022840"/>
    </source>
</evidence>
<dbReference type="PANTHER" id="PTHR48466:SF2">
    <property type="entry name" value="OS10G0509000 PROTEIN"/>
    <property type="match status" value="1"/>
</dbReference>
<dbReference type="RefSeq" id="WP_015358489.1">
    <property type="nucleotide sequence ID" value="NZ_CP014672.1"/>
</dbReference>
<dbReference type="Pfam" id="PF00488">
    <property type="entry name" value="MutS_V"/>
    <property type="match status" value="1"/>
</dbReference>
<dbReference type="NCBIfam" id="TIGR01069">
    <property type="entry name" value="mutS2"/>
    <property type="match status" value="1"/>
</dbReference>
<evidence type="ECO:0000256" key="9">
    <source>
        <dbReference type="SAM" id="Coils"/>
    </source>
</evidence>
<comment type="function">
    <text evidence="8">Endonuclease that is involved in the suppression of homologous recombination and thus may have a key role in the control of bacterial genetic diversity.</text>
</comment>
<dbReference type="SMART" id="SM00533">
    <property type="entry name" value="MUTSd"/>
    <property type="match status" value="1"/>
</dbReference>
<dbReference type="GO" id="GO:0030983">
    <property type="term" value="F:mismatched DNA binding"/>
    <property type="evidence" value="ECO:0007669"/>
    <property type="project" value="InterPro"/>
</dbReference>
<dbReference type="SUPFAM" id="SSF52540">
    <property type="entry name" value="P-loop containing nucleoside triphosphate hydrolases"/>
    <property type="match status" value="1"/>
</dbReference>
<dbReference type="GO" id="GO:0043023">
    <property type="term" value="F:ribosomal large subunit binding"/>
    <property type="evidence" value="ECO:0007669"/>
    <property type="project" value="UniProtKB-UniRule"/>
</dbReference>
<dbReference type="SMART" id="SM00534">
    <property type="entry name" value="MUTSac"/>
    <property type="match status" value="1"/>
</dbReference>
<evidence type="ECO:0000256" key="8">
    <source>
        <dbReference type="HAMAP-Rule" id="MF_00092"/>
    </source>
</evidence>
<comment type="function">
    <text evidence="8">Acts as a ribosome collision sensor, splitting the ribosome into its 2 subunits. Detects stalled/collided 70S ribosomes which it binds and splits by an ATP-hydrolysis driven conformational change. Acts upstream of the ribosome quality control system (RQC), a ribosome-associated complex that mediates the extraction of incompletely synthesized nascent chains from stalled ribosomes and their subsequent degradation. Probably generates substrates for RQC.</text>
</comment>
<dbReference type="FunFam" id="3.40.50.300:FF:000830">
    <property type="entry name" value="Endonuclease MutS2"/>
    <property type="match status" value="1"/>
</dbReference>
<dbReference type="Pfam" id="PF01713">
    <property type="entry name" value="Smr"/>
    <property type="match status" value="1"/>
</dbReference>
<sequence>MNDKVFRILEFDRIIEKLKDRASSTLGKELAEKLVPSTDYEEIKRTLRETTDAVTCILRKGSPPLGGIHDIRPYIQRAEAGGMLYPGELLKIADVLRVSRNLKNYVSQDKMELEETNTVYVLCSGLGTDRTLEERLNQAIENEEELSDYASPALAAIRRDIRRMQDAVKDKLNSIIRSAQNRKIMQDAVVTLRGDRYVIPVKAEYRSQFPGLVHDVSQSGATIFVEPMAVVELNNEIRQLKIKEEREVERILTELTGEVAKISEMLKANVKLLALIDFVFAKARLSLDLKGTEPVLNKERRIVIKKGRHPLIDPAVVVPVDISLGEDFTTMVITGPNTGGKTVTLKTMGLFVLMTQAGLHIPAAENSEMCVFTKVFADIGDEQSIEQSLSTFSAHMTNIVGILREVDENSLVLFDELGAGTDPTEGAALAKAILDRLTKRGIRTMATTHYSELKIYAMTTPGVRNACCEFDVETLRPTYRLLIGIPGRSNAFAISLRLGLDEGIIEEAKRFMRGEDIQFEELLSDIQKNRLETEKERERAYRELKEIERLRQAAEEQRKKTEDEKESILNQARKEARAILANARRQAEEIMERLKELEKAYQQRNIDREMMELRQNLRKTMNELDAQMAETILPRRGDGKPPENLKPGDTVMIINLNQRGTVLEAPDKDGNVLIQAGIMKVKMHITQLKPVDEQQEVMSTIQNTRVRSVKSKSISLELDIRGLTTEEARERIDKYIDDAIIAGLHEVSIIHGKGTGALRKSVHDFLSRHPHVETFRLGKYGEGETGVTIVKLKE</sequence>
<comment type="similarity">
    <text evidence="8">Belongs to the DNA mismatch repair MutS family. MutS2 subfamily.</text>
</comment>
<feature type="coiled-coil region" evidence="9">
    <location>
        <begin position="523"/>
        <end position="630"/>
    </location>
</feature>
<keyword evidence="6 8" id="KW-0694">RNA-binding</keyword>
<dbReference type="SUPFAM" id="SSF48334">
    <property type="entry name" value="DNA repair protein MutS, domain III"/>
    <property type="match status" value="1"/>
</dbReference>
<dbReference type="Gene3D" id="3.40.50.300">
    <property type="entry name" value="P-loop containing nucleotide triphosphate hydrolases"/>
    <property type="match status" value="1"/>
</dbReference>
<dbReference type="InterPro" id="IPR005747">
    <property type="entry name" value="MutS2"/>
</dbReference>
<evidence type="ECO:0000256" key="7">
    <source>
        <dbReference type="ARBA" id="ARBA00023125"/>
    </source>
</evidence>
<dbReference type="GO" id="GO:0006298">
    <property type="term" value="P:mismatch repair"/>
    <property type="evidence" value="ECO:0007669"/>
    <property type="project" value="InterPro"/>
</dbReference>
<evidence type="ECO:0000256" key="3">
    <source>
        <dbReference type="ARBA" id="ARBA00022741"/>
    </source>
</evidence>
<dbReference type="AlphaFoldDB" id="A0A1B1YBQ5"/>
<evidence type="ECO:0000259" key="10">
    <source>
        <dbReference type="PROSITE" id="PS50828"/>
    </source>
</evidence>
<dbReference type="OrthoDB" id="9808166at2"/>
<keyword evidence="1 8" id="KW-0540">Nuclease</keyword>
<dbReference type="InterPro" id="IPR046893">
    <property type="entry name" value="MSSS"/>
</dbReference>
<dbReference type="GO" id="GO:0016887">
    <property type="term" value="F:ATP hydrolysis activity"/>
    <property type="evidence" value="ECO:0007669"/>
    <property type="project" value="InterPro"/>
</dbReference>
<keyword evidence="3 8" id="KW-0547">Nucleotide-binding</keyword>
<dbReference type="SUPFAM" id="SSF160443">
    <property type="entry name" value="SMR domain-like"/>
    <property type="match status" value="1"/>
</dbReference>
<gene>
    <name evidence="8" type="primary">mutS2</name>
    <name evidence="8" type="synonym">rqcU</name>
    <name evidence="11" type="ORF">CSTERTH_03670</name>
</gene>
<protein>
    <recommendedName>
        <fullName evidence="8">Endonuclease MutS2</fullName>
        <ecNumber evidence="8">3.1.-.-</ecNumber>
    </recommendedName>
    <alternativeName>
        <fullName evidence="8">Ribosome-associated protein quality control-upstream factor</fullName>
        <shortName evidence="8">RQC-upstream factor</shortName>
        <shortName evidence="8">RqcU</shortName>
        <ecNumber evidence="8">3.6.4.-</ecNumber>
    </alternativeName>
</protein>
<dbReference type="InterPro" id="IPR045076">
    <property type="entry name" value="MutS"/>
</dbReference>
<keyword evidence="4 8" id="KW-0378">Hydrolase</keyword>
<dbReference type="PROSITE" id="PS00486">
    <property type="entry name" value="DNA_MISMATCH_REPAIR_2"/>
    <property type="match status" value="1"/>
</dbReference>
<dbReference type="PROSITE" id="PS50828">
    <property type="entry name" value="SMR"/>
    <property type="match status" value="1"/>
</dbReference>
<dbReference type="GO" id="GO:0045910">
    <property type="term" value="P:negative regulation of DNA recombination"/>
    <property type="evidence" value="ECO:0007669"/>
    <property type="project" value="InterPro"/>
</dbReference>
<dbReference type="InterPro" id="IPR002625">
    <property type="entry name" value="Smr_dom"/>
</dbReference>
<keyword evidence="7 8" id="KW-0238">DNA-binding</keyword>
<dbReference type="Pfam" id="PF20297">
    <property type="entry name" value="MSSS"/>
    <property type="match status" value="1"/>
</dbReference>